<dbReference type="AlphaFoldDB" id="H3AVV4"/>
<dbReference type="Proteomes" id="UP000008672">
    <property type="component" value="Unassembled WGS sequence"/>
</dbReference>
<proteinExistence type="predicted"/>
<dbReference type="OMA" id="WSKEHNG"/>
<reference evidence="3" key="1">
    <citation type="submission" date="2011-08" db="EMBL/GenBank/DDBJ databases">
        <title>The draft genome of Latimeria chalumnae.</title>
        <authorList>
            <person name="Di Palma F."/>
            <person name="Alfoldi J."/>
            <person name="Johnson J."/>
            <person name="Berlin A."/>
            <person name="Gnerre S."/>
            <person name="Jaffe D."/>
            <person name="MacCallum I."/>
            <person name="Young S."/>
            <person name="Walker B.J."/>
            <person name="Lander E."/>
            <person name="Lindblad-Toh K."/>
        </authorList>
    </citation>
    <scope>NUCLEOTIDE SEQUENCE [LARGE SCALE GENOMIC DNA]</scope>
    <source>
        <strain evidence="3">Wild caught</strain>
    </source>
</reference>
<accession>H3AVV4</accession>
<dbReference type="GO" id="GO:0030054">
    <property type="term" value="C:cell junction"/>
    <property type="evidence" value="ECO:0007669"/>
    <property type="project" value="TreeGrafter"/>
</dbReference>
<dbReference type="eggNOG" id="ENOG502QQ0M">
    <property type="taxonomic scope" value="Eukaryota"/>
</dbReference>
<evidence type="ECO:0000256" key="1">
    <source>
        <dbReference type="SAM" id="MobiDB-lite"/>
    </source>
</evidence>
<dbReference type="PANTHER" id="PTHR35085">
    <property type="entry name" value="KERATINOCYTE DIFFERENTIATION FACTOR 1"/>
    <property type="match status" value="1"/>
</dbReference>
<dbReference type="GO" id="GO:0003334">
    <property type="term" value="P:keratinocyte development"/>
    <property type="evidence" value="ECO:0007669"/>
    <property type="project" value="InterPro"/>
</dbReference>
<gene>
    <name evidence="2" type="primary">KDF1</name>
</gene>
<feature type="region of interest" description="Disordered" evidence="1">
    <location>
        <begin position="1"/>
        <end position="56"/>
    </location>
</feature>
<evidence type="ECO:0000313" key="3">
    <source>
        <dbReference type="Proteomes" id="UP000008672"/>
    </source>
</evidence>
<dbReference type="STRING" id="7897.ENSLACP00000013775"/>
<protein>
    <submittedName>
        <fullName evidence="2">Keratinocyte differentiation factor 1</fullName>
    </submittedName>
</protein>
<reference evidence="2" key="2">
    <citation type="submission" date="2025-08" db="UniProtKB">
        <authorList>
            <consortium name="Ensembl"/>
        </authorList>
    </citation>
    <scope>IDENTIFICATION</scope>
</reference>
<dbReference type="HOGENOM" id="CLU_058054_0_0_1"/>
<evidence type="ECO:0000313" key="2">
    <source>
        <dbReference type="Ensembl" id="ENSLACP00000013775.1"/>
    </source>
</evidence>
<sequence>ISLEVFGESTPEMKSPRRLQAQNAQAKNSRKADPKDSNGRGSETIGFIPGSAESPQESSACCQSGLFVWGMCKAVFCCVLTCGKYRPEPGTCICVTSSDAPTDVKPYEPNGHISMPVSNSPCDAQSNHSGKKKAPINGNSFNYPDLKLKGVPVYSSNSSSHDPGSCHKEPMPKNKKRNSIEKPPYSNSHRSSDPLSSFLDDDALFYPTDPESSISSAQIDDLIARKLIKDFTTQQIEELAKCTSDTVFLQKTNQISELINSITQDYNLNEQDAECRLVRGIIRISTRKAKSNPTQNLDEKLRQLTKGYPPDSGNETMPDSFIISQDDTDLKVEISEETTSDVIARNLRPGSAPASPLRKYNSLQETETDSSGTPLLQGFC</sequence>
<dbReference type="FunCoup" id="H3AVV4">
    <property type="interactions" value="110"/>
</dbReference>
<dbReference type="Pfam" id="PF15551">
    <property type="entry name" value="DUF4656"/>
    <property type="match status" value="1"/>
</dbReference>
<dbReference type="EMBL" id="AFYH01030651">
    <property type="status" value="NOT_ANNOTATED_CDS"/>
    <property type="molecule type" value="Genomic_DNA"/>
</dbReference>
<organism evidence="2 3">
    <name type="scientific">Latimeria chalumnae</name>
    <name type="common">Coelacanth</name>
    <dbReference type="NCBI Taxonomy" id="7897"/>
    <lineage>
        <taxon>Eukaryota</taxon>
        <taxon>Metazoa</taxon>
        <taxon>Chordata</taxon>
        <taxon>Craniata</taxon>
        <taxon>Vertebrata</taxon>
        <taxon>Euteleostomi</taxon>
        <taxon>Coelacanthiformes</taxon>
        <taxon>Coelacanthidae</taxon>
        <taxon>Latimeria</taxon>
    </lineage>
</organism>
<dbReference type="EMBL" id="AFYH01030652">
    <property type="status" value="NOT_ANNOTATED_CDS"/>
    <property type="molecule type" value="Genomic_DNA"/>
</dbReference>
<reference evidence="2" key="3">
    <citation type="submission" date="2025-09" db="UniProtKB">
        <authorList>
            <consortium name="Ensembl"/>
        </authorList>
    </citation>
    <scope>IDENTIFICATION</scope>
</reference>
<feature type="region of interest" description="Disordered" evidence="1">
    <location>
        <begin position="153"/>
        <end position="194"/>
    </location>
</feature>
<dbReference type="GO" id="GO:0010482">
    <property type="term" value="P:regulation of epidermal cell division"/>
    <property type="evidence" value="ECO:0007669"/>
    <property type="project" value="TreeGrafter"/>
</dbReference>
<dbReference type="Ensembl" id="ENSLACT00000013872.1">
    <property type="protein sequence ID" value="ENSLACP00000013775.1"/>
    <property type="gene ID" value="ENSLACG00000012128.1"/>
</dbReference>
<feature type="region of interest" description="Disordered" evidence="1">
    <location>
        <begin position="346"/>
        <end position="380"/>
    </location>
</feature>
<keyword evidence="3" id="KW-1185">Reference proteome</keyword>
<dbReference type="InterPro" id="IPR028003">
    <property type="entry name" value="KDF1"/>
</dbReference>
<dbReference type="GeneTree" id="ENSGT00390000016565"/>
<feature type="region of interest" description="Disordered" evidence="1">
    <location>
        <begin position="109"/>
        <end position="138"/>
    </location>
</feature>
<dbReference type="InParanoid" id="H3AVV4"/>
<feature type="compositionally biased region" description="Polar residues" evidence="1">
    <location>
        <begin position="116"/>
        <end position="128"/>
    </location>
</feature>
<feature type="compositionally biased region" description="Polar residues" evidence="1">
    <location>
        <begin position="361"/>
        <end position="374"/>
    </location>
</feature>
<dbReference type="PANTHER" id="PTHR35085:SF1">
    <property type="entry name" value="KERATINOCYTE DIFFERENTIATION FACTOR 1"/>
    <property type="match status" value="1"/>
</dbReference>
<name>H3AVV4_LATCH</name>